<name>A0A4Y7R8M7_9FIRM</name>
<keyword evidence="3" id="KW-1185">Reference proteome</keyword>
<keyword evidence="1" id="KW-0812">Transmembrane</keyword>
<keyword evidence="1" id="KW-1133">Transmembrane helix</keyword>
<evidence type="ECO:0000256" key="1">
    <source>
        <dbReference type="SAM" id="Phobius"/>
    </source>
</evidence>
<accession>A0A4Y7R8M7</accession>
<proteinExistence type="predicted"/>
<dbReference type="EMBL" id="QFGA01000003">
    <property type="protein sequence ID" value="TEB05001.1"/>
    <property type="molecule type" value="Genomic_DNA"/>
</dbReference>
<keyword evidence="1" id="KW-0472">Membrane</keyword>
<gene>
    <name evidence="2" type="ORF">Psch_03764</name>
</gene>
<dbReference type="AlphaFoldDB" id="A0A4Y7R8M7"/>
<dbReference type="RefSeq" id="WP_134218153.1">
    <property type="nucleotide sequence ID" value="NZ_QFGA01000003.1"/>
</dbReference>
<dbReference type="Proteomes" id="UP000298324">
    <property type="component" value="Unassembled WGS sequence"/>
</dbReference>
<comment type="caution">
    <text evidence="2">The sequence shown here is derived from an EMBL/GenBank/DDBJ whole genome shotgun (WGS) entry which is preliminary data.</text>
</comment>
<organism evidence="2 3">
    <name type="scientific">Pelotomaculum schinkii</name>
    <dbReference type="NCBI Taxonomy" id="78350"/>
    <lineage>
        <taxon>Bacteria</taxon>
        <taxon>Bacillati</taxon>
        <taxon>Bacillota</taxon>
        <taxon>Clostridia</taxon>
        <taxon>Eubacteriales</taxon>
        <taxon>Desulfotomaculaceae</taxon>
        <taxon>Pelotomaculum</taxon>
    </lineage>
</organism>
<reference evidence="2 3" key="1">
    <citation type="journal article" date="2018" name="Environ. Microbiol.">
        <title>Novel energy conservation strategies and behaviour of Pelotomaculum schinkii driving syntrophic propionate catabolism.</title>
        <authorList>
            <person name="Hidalgo-Ahumada C.A.P."/>
            <person name="Nobu M.K."/>
            <person name="Narihiro T."/>
            <person name="Tamaki H."/>
            <person name="Liu W.T."/>
            <person name="Kamagata Y."/>
            <person name="Stams A.J.M."/>
            <person name="Imachi H."/>
            <person name="Sousa D.Z."/>
        </authorList>
    </citation>
    <scope>NUCLEOTIDE SEQUENCE [LARGE SCALE GENOMIC DNA]</scope>
    <source>
        <strain evidence="2 3">HH</strain>
    </source>
</reference>
<evidence type="ECO:0000313" key="3">
    <source>
        <dbReference type="Proteomes" id="UP000298324"/>
    </source>
</evidence>
<protein>
    <submittedName>
        <fullName evidence="2">Uncharacterized protein</fullName>
    </submittedName>
</protein>
<sequence>MNSPRFLLILFALAFLAMQTISFMSTLTKHEDRVVKLEKQAVQFETKGTYIDLKMNPAVELKKEEDRFKAETVNYVIKVLVISGATVFVLVLMKRVQESG</sequence>
<evidence type="ECO:0000313" key="2">
    <source>
        <dbReference type="EMBL" id="TEB05001.1"/>
    </source>
</evidence>
<feature type="transmembrane region" description="Helical" evidence="1">
    <location>
        <begin position="75"/>
        <end position="93"/>
    </location>
</feature>